<accession>A0A097ECF4</accession>
<dbReference type="Proteomes" id="UP000033200">
    <property type="component" value="Chromosome"/>
</dbReference>
<reference evidence="1 2" key="1">
    <citation type="submission" date="2014-09" db="EMBL/GenBank/DDBJ databases">
        <title>Using Illumina technology Improving SMRT sequencing Genome Assembly by RASTools.</title>
        <authorList>
            <person name="Zhou Y."/>
            <person name="Ma T."/>
            <person name="Liu T."/>
        </authorList>
    </citation>
    <scope>NUCLEOTIDE SEQUENCE [LARGE SCALE GENOMIC DNA]</scope>
    <source>
        <strain evidence="1 2">ATCC 55669</strain>
    </source>
</reference>
<dbReference type="KEGG" id="stax:MC45_01100"/>
<dbReference type="HOGENOM" id="CLU_2481678_0_0_5"/>
<sequence length="87" mass="9658">MSSEPITEPDERGLVIYVGQDVAGHWLVQDNCRKLEGRFVSRSAALSFAHAERDIYHARLELSALTMVPLIPFGPVAAEEHMLLRAA</sequence>
<dbReference type="RefSeq" id="WP_038658521.1">
    <property type="nucleotide sequence ID" value="NZ_CP009571.1"/>
</dbReference>
<keyword evidence="2" id="KW-1185">Reference proteome</keyword>
<dbReference type="eggNOG" id="ENOG5030ZX7">
    <property type="taxonomic scope" value="Bacteria"/>
</dbReference>
<organism evidence="1 2">
    <name type="scientific">Sphingomonas taxi</name>
    <dbReference type="NCBI Taxonomy" id="1549858"/>
    <lineage>
        <taxon>Bacteria</taxon>
        <taxon>Pseudomonadati</taxon>
        <taxon>Pseudomonadota</taxon>
        <taxon>Alphaproteobacteria</taxon>
        <taxon>Sphingomonadales</taxon>
        <taxon>Sphingomonadaceae</taxon>
        <taxon>Sphingomonas</taxon>
    </lineage>
</organism>
<evidence type="ECO:0000313" key="2">
    <source>
        <dbReference type="Proteomes" id="UP000033200"/>
    </source>
</evidence>
<gene>
    <name evidence="1" type="ORF">MC45_01100</name>
</gene>
<dbReference type="EMBL" id="CP009571">
    <property type="protein sequence ID" value="AIT05254.1"/>
    <property type="molecule type" value="Genomic_DNA"/>
</dbReference>
<evidence type="ECO:0000313" key="1">
    <source>
        <dbReference type="EMBL" id="AIT05254.1"/>
    </source>
</evidence>
<protein>
    <submittedName>
        <fullName evidence="1">Uncharacterized protein</fullName>
    </submittedName>
</protein>
<name>A0A097ECF4_9SPHN</name>
<dbReference type="AlphaFoldDB" id="A0A097ECF4"/>
<proteinExistence type="predicted"/>